<accession>X0KG97</accession>
<dbReference type="Proteomes" id="UP000030701">
    <property type="component" value="Unassembled WGS sequence"/>
</dbReference>
<organism evidence="1">
    <name type="scientific">Fusarium oxysporum f. sp. vasinfectum 25433</name>
    <dbReference type="NCBI Taxonomy" id="1089449"/>
    <lineage>
        <taxon>Eukaryota</taxon>
        <taxon>Fungi</taxon>
        <taxon>Dikarya</taxon>
        <taxon>Ascomycota</taxon>
        <taxon>Pezizomycotina</taxon>
        <taxon>Sordariomycetes</taxon>
        <taxon>Hypocreomycetidae</taxon>
        <taxon>Hypocreales</taxon>
        <taxon>Nectriaceae</taxon>
        <taxon>Fusarium</taxon>
        <taxon>Fusarium oxysporum species complex</taxon>
    </lineage>
</organism>
<proteinExistence type="predicted"/>
<dbReference type="AlphaFoldDB" id="X0KG97"/>
<dbReference type="HOGENOM" id="CLU_2904289_0_0_1"/>
<reference evidence="1" key="1">
    <citation type="submission" date="2011-11" db="EMBL/GenBank/DDBJ databases">
        <title>The Genome Sequence of Fusarium oxysporum Cotton.</title>
        <authorList>
            <consortium name="The Broad Institute Genome Sequencing Platform"/>
            <person name="Ma L.-J."/>
            <person name="Gale L.R."/>
            <person name="Schwartz D.C."/>
            <person name="Zhou S."/>
            <person name="Corby-Kistler H."/>
            <person name="Young S.K."/>
            <person name="Zeng Q."/>
            <person name="Gargeya S."/>
            <person name="Fitzgerald M."/>
            <person name="Haas B."/>
            <person name="Abouelleil A."/>
            <person name="Alvarado L."/>
            <person name="Arachchi H.M."/>
            <person name="Berlin A."/>
            <person name="Brown A."/>
            <person name="Chapman S.B."/>
            <person name="Chen Z."/>
            <person name="Dunbar C."/>
            <person name="Freedman E."/>
            <person name="Gearin G."/>
            <person name="Goldberg J."/>
            <person name="Griggs A."/>
            <person name="Gujja S."/>
            <person name="Heiman D."/>
            <person name="Howarth C."/>
            <person name="Larson L."/>
            <person name="Lui A."/>
            <person name="MacDonald P.J.P."/>
            <person name="Montmayeur A."/>
            <person name="Murphy C."/>
            <person name="Neiman D."/>
            <person name="Pearson M."/>
            <person name="Priest M."/>
            <person name="Roberts A."/>
            <person name="Saif S."/>
            <person name="Shea T."/>
            <person name="Shenoy N."/>
            <person name="Sisk P."/>
            <person name="Stolte C."/>
            <person name="Sykes S."/>
            <person name="Wortman J."/>
            <person name="Nusbaum C."/>
            <person name="Birren B."/>
        </authorList>
    </citation>
    <scope>NUCLEOTIDE SEQUENCE [LARGE SCALE GENOMIC DNA]</scope>
    <source>
        <strain evidence="1">25433</strain>
    </source>
</reference>
<evidence type="ECO:0000313" key="1">
    <source>
        <dbReference type="EMBL" id="EXM12533.1"/>
    </source>
</evidence>
<sequence>MRNSACLHPGRSGVGGHPSRVARSLVRAFSEEWLFHGAPGFANSGDGSGISRTGLYSKSCFV</sequence>
<protein>
    <submittedName>
        <fullName evidence="1">Uncharacterized protein</fullName>
    </submittedName>
</protein>
<name>X0KG97_FUSOX</name>
<reference evidence="1" key="2">
    <citation type="submission" date="2014-03" db="EMBL/GenBank/DDBJ databases">
        <title>The Genome Annotation of Fusarium oxysporum Cotton.</title>
        <authorList>
            <consortium name="The Broad Institute Genomics Platform"/>
            <person name="Ma L.-J."/>
            <person name="Corby-Kistler H."/>
            <person name="Broz K."/>
            <person name="Gale L.R."/>
            <person name="Jonkers W."/>
            <person name="O'Donnell K."/>
            <person name="Ploetz R."/>
            <person name="Steinberg C."/>
            <person name="Schwartz D.C."/>
            <person name="VanEtten H."/>
            <person name="Zhou S."/>
            <person name="Young S.K."/>
            <person name="Zeng Q."/>
            <person name="Gargeya S."/>
            <person name="Fitzgerald M."/>
            <person name="Abouelleil A."/>
            <person name="Alvarado L."/>
            <person name="Chapman S.B."/>
            <person name="Gainer-Dewar J."/>
            <person name="Goldberg J."/>
            <person name="Griggs A."/>
            <person name="Gujja S."/>
            <person name="Hansen M."/>
            <person name="Howarth C."/>
            <person name="Imamovic A."/>
            <person name="Ireland A."/>
            <person name="Larimer J."/>
            <person name="McCowan C."/>
            <person name="Murphy C."/>
            <person name="Pearson M."/>
            <person name="Poon T.W."/>
            <person name="Priest M."/>
            <person name="Roberts A."/>
            <person name="Saif S."/>
            <person name="Shea T."/>
            <person name="Sykes S."/>
            <person name="Wortman J."/>
            <person name="Nusbaum C."/>
            <person name="Birren B."/>
        </authorList>
    </citation>
    <scope>NUCLEOTIDE SEQUENCE</scope>
    <source>
        <strain evidence="1">25433</strain>
    </source>
</reference>
<gene>
    <name evidence="1" type="ORF">FOTG_18968</name>
</gene>
<dbReference type="EMBL" id="KK035489">
    <property type="protein sequence ID" value="EXM12533.1"/>
    <property type="molecule type" value="Genomic_DNA"/>
</dbReference>